<proteinExistence type="inferred from homology"/>
<dbReference type="EMBL" id="JAGKQM010000016">
    <property type="protein sequence ID" value="KAH0875843.1"/>
    <property type="molecule type" value="Genomic_DNA"/>
</dbReference>
<protein>
    <recommendedName>
        <fullName evidence="6">Strictosidine synthase conserved region domain-containing protein</fullName>
    </recommendedName>
</protein>
<dbReference type="InterPro" id="IPR018119">
    <property type="entry name" value="Strictosidine_synth_cons-reg"/>
</dbReference>
<feature type="domain" description="Strictosidine synthase conserved region" evidence="6">
    <location>
        <begin position="456"/>
        <end position="544"/>
    </location>
</feature>
<dbReference type="Gene3D" id="2.120.10.30">
    <property type="entry name" value="TolB, C-terminal domain"/>
    <property type="match status" value="3"/>
</dbReference>
<dbReference type="SUPFAM" id="SSF63829">
    <property type="entry name" value="Calcium-dependent phosphotriesterase"/>
    <property type="match status" value="3"/>
</dbReference>
<keyword evidence="5" id="KW-0732">Signal</keyword>
<evidence type="ECO:0000256" key="5">
    <source>
        <dbReference type="SAM" id="SignalP"/>
    </source>
</evidence>
<feature type="chain" id="PRO_5047520118" description="Strictosidine synthase conserved region domain-containing protein" evidence="5">
    <location>
        <begin position="29"/>
        <end position="1085"/>
    </location>
</feature>
<organism evidence="7 8">
    <name type="scientific">Brassica napus</name>
    <name type="common">Rape</name>
    <dbReference type="NCBI Taxonomy" id="3708"/>
    <lineage>
        <taxon>Eukaryota</taxon>
        <taxon>Viridiplantae</taxon>
        <taxon>Streptophyta</taxon>
        <taxon>Embryophyta</taxon>
        <taxon>Tracheophyta</taxon>
        <taxon>Spermatophyta</taxon>
        <taxon>Magnoliopsida</taxon>
        <taxon>eudicotyledons</taxon>
        <taxon>Gunneridae</taxon>
        <taxon>Pentapetalae</taxon>
        <taxon>rosids</taxon>
        <taxon>malvids</taxon>
        <taxon>Brassicales</taxon>
        <taxon>Brassicaceae</taxon>
        <taxon>Brassiceae</taxon>
        <taxon>Brassica</taxon>
    </lineage>
</organism>
<evidence type="ECO:0000256" key="4">
    <source>
        <dbReference type="ARBA" id="ARBA00023180"/>
    </source>
</evidence>
<evidence type="ECO:0000256" key="3">
    <source>
        <dbReference type="ARBA" id="ARBA00022554"/>
    </source>
</evidence>
<dbReference type="Pfam" id="PF03088">
    <property type="entry name" value="Str_synth"/>
    <property type="match status" value="3"/>
</dbReference>
<dbReference type="PANTHER" id="PTHR10426:SF102">
    <property type="entry name" value="PROTEIN STRICTOSIDINE SYNTHASE-LIKE 11"/>
    <property type="match status" value="1"/>
</dbReference>
<accession>A0ABQ7Z6T7</accession>
<feature type="signal peptide" evidence="5">
    <location>
        <begin position="1"/>
        <end position="28"/>
    </location>
</feature>
<keyword evidence="4" id="KW-0325">Glycoprotein</keyword>
<dbReference type="InterPro" id="IPR013101">
    <property type="entry name" value="LRR_PRU1-like"/>
</dbReference>
<dbReference type="Proteomes" id="UP000824890">
    <property type="component" value="Unassembled WGS sequence"/>
</dbReference>
<feature type="domain" description="Strictosidine synthase conserved region" evidence="6">
    <location>
        <begin position="779"/>
        <end position="867"/>
    </location>
</feature>
<comment type="subcellular location">
    <subcellularLocation>
        <location evidence="1">Vacuole</location>
    </subcellularLocation>
</comment>
<keyword evidence="3" id="KW-0926">Vacuole</keyword>
<feature type="domain" description="Strictosidine synthase conserved region" evidence="6">
    <location>
        <begin position="155"/>
        <end position="242"/>
    </location>
</feature>
<name>A0ABQ7Z6T7_BRANA</name>
<gene>
    <name evidence="7" type="ORF">HID58_073205</name>
</gene>
<dbReference type="Pfam" id="PF20067">
    <property type="entry name" value="SSL_N"/>
    <property type="match status" value="1"/>
</dbReference>
<evidence type="ECO:0000313" key="7">
    <source>
        <dbReference type="EMBL" id="KAH0875843.1"/>
    </source>
</evidence>
<comment type="similarity">
    <text evidence="2">Belongs to the strictosidine synthase family.</text>
</comment>
<comment type="caution">
    <text evidence="7">The sequence shown here is derived from an EMBL/GenBank/DDBJ whole genome shotgun (WGS) entry which is preliminary data.</text>
</comment>
<evidence type="ECO:0000256" key="2">
    <source>
        <dbReference type="ARBA" id="ARBA00009191"/>
    </source>
</evidence>
<dbReference type="Pfam" id="PF07723">
    <property type="entry name" value="LRR_2"/>
    <property type="match status" value="2"/>
</dbReference>
<dbReference type="InterPro" id="IPR011042">
    <property type="entry name" value="6-blade_b-propeller_TolB-like"/>
</dbReference>
<evidence type="ECO:0000313" key="8">
    <source>
        <dbReference type="Proteomes" id="UP000824890"/>
    </source>
</evidence>
<keyword evidence="8" id="KW-1185">Reference proteome</keyword>
<evidence type="ECO:0000256" key="1">
    <source>
        <dbReference type="ARBA" id="ARBA00004116"/>
    </source>
</evidence>
<dbReference type="PANTHER" id="PTHR10426">
    <property type="entry name" value="STRICTOSIDINE SYNTHASE-RELATED"/>
    <property type="match status" value="1"/>
</dbReference>
<reference evidence="7 8" key="1">
    <citation type="submission" date="2021-05" db="EMBL/GenBank/DDBJ databases">
        <title>Genome Assembly of Synthetic Allotetraploid Brassica napus Reveals Homoeologous Exchanges between Subgenomes.</title>
        <authorList>
            <person name="Davis J.T."/>
        </authorList>
    </citation>
    <scope>NUCLEOTIDE SEQUENCE [LARGE SCALE GENOMIC DNA]</scope>
    <source>
        <strain evidence="8">cv. Da-Ae</strain>
        <tissue evidence="7">Seedling</tissue>
    </source>
</reference>
<sequence>MIYNLLLTKNTMTSFVFLISLLLSLSSAVFSDDASFQKLPIPGKRSGPEAFAFDTTGKAFFTGVSGGKILKYTADKGFEDFAEITTTSNSSWCDGIAGTALAGKCGRPAGIAFNPKTGDLYVADAPLGLHVIPPAGGLATKIADSVDGTPFKFLDGLDVDPTTGVVYFTSFSSKFSPSEVLIAVGLKDASGKLFKYDPATKAVTVLMEGISGGAGCAVSSDGSFVLVTEFIKSNIKKYWITGPKAGSTEDFTSSVSNPDNIKRIGATGNFWVASVKNKVVVPTDPSAVKIDYSGKVLQTISLKNEFGDTLLIMTLSIFLISLLSLSSAVFSDDASFQKLPVPGKRSGPEAFAIDSTGKGFFTGVSGGKILSYTPGKGYIEFAYMTESSKSQWCDGALGTANAGKCGRPAGLAFNDITRELYVADAVLGLHVVHAVFGSMAKKIADSVDGKPFVFLDGLDVDNTTGVVYFTSFSSKFSAGDVLKAVASKDATGKLFKYDPSKKKVTVLLEGLSGSAGCAVSSDGSFVLVGQFTKSNIKRYWIKGPKAGSSEDFTNAVSNPDNIKRIGSTGNFWVASVVNTATGITNPSAVKVNSDGKVLQTISLKDKFGDTLVSEVNESQGKLYIGTLFVGMLETHRVFILSFLLNLFSSHSFVSALQTFQKIPLPPGVSGPEAFAFDSHGGGPYTGVSGGKILKYQGSELGFTEFAYITPLANKSLCDKAVGTFLGNICGRPVGLAFNEITGDLYIADAFLGLYVVSGRGGQAKRLADSAGGSPFKFLDGLDVDPVTGSVYFTSFSTRFGPSQLVLAVAVNDATGRFFRYDPKTKSVTVLLSGLSGSAGCAVSSDGEFVLVGEFLRNRILRYWIKGPKANTWEIFVPSIPGPDNIRRTDGGDIWIASNSVKLIVLPTKPSAVKINAGGEIIRLMSLGEYYGDTLVSEVNEYKSVVYVGTLTTNFVGNIFKKNMTIRVSSLHNSSASLRLDVVGLSEGEGVSAGAMILLKQPSTGLSLAKEIAEMERTTARKKTVVIETFLCNGSSEGWNHRRELSVLSTPITELPIPLKISGSDVEGLETSTRVTCVYHKHNQSI</sequence>
<evidence type="ECO:0000259" key="6">
    <source>
        <dbReference type="Pfam" id="PF03088"/>
    </source>
</evidence>